<feature type="domain" description="RanBP2-type" evidence="6">
    <location>
        <begin position="469"/>
        <end position="498"/>
    </location>
</feature>
<feature type="compositionally biased region" description="Basic and acidic residues" evidence="5">
    <location>
        <begin position="449"/>
        <end position="470"/>
    </location>
</feature>
<accession>A0A8T0H7X9</accession>
<reference evidence="7" key="1">
    <citation type="submission" date="2020-06" db="EMBL/GenBank/DDBJ databases">
        <title>WGS assembly of Ceratodon purpureus strain R40.</title>
        <authorList>
            <person name="Carey S.B."/>
            <person name="Jenkins J."/>
            <person name="Shu S."/>
            <person name="Lovell J.T."/>
            <person name="Sreedasyam A."/>
            <person name="Maumus F."/>
            <person name="Tiley G.P."/>
            <person name="Fernandez-Pozo N."/>
            <person name="Barry K."/>
            <person name="Chen C."/>
            <person name="Wang M."/>
            <person name="Lipzen A."/>
            <person name="Daum C."/>
            <person name="Saski C.A."/>
            <person name="Payton A.C."/>
            <person name="Mcbreen J.C."/>
            <person name="Conrad R.E."/>
            <person name="Kollar L.M."/>
            <person name="Olsson S."/>
            <person name="Huttunen S."/>
            <person name="Landis J.B."/>
            <person name="Wickett N.J."/>
            <person name="Johnson M.G."/>
            <person name="Rensing S.A."/>
            <person name="Grimwood J."/>
            <person name="Schmutz J."/>
            <person name="Mcdaniel S.F."/>
        </authorList>
    </citation>
    <scope>NUCLEOTIDE SEQUENCE</scope>
    <source>
        <strain evidence="7">R40</strain>
    </source>
</reference>
<feature type="compositionally biased region" description="Polar residues" evidence="5">
    <location>
        <begin position="439"/>
        <end position="448"/>
    </location>
</feature>
<evidence type="ECO:0000313" key="7">
    <source>
        <dbReference type="EMBL" id="KAG0568046.1"/>
    </source>
</evidence>
<feature type="region of interest" description="Disordered" evidence="5">
    <location>
        <begin position="495"/>
        <end position="518"/>
    </location>
</feature>
<dbReference type="PROSITE" id="PS50199">
    <property type="entry name" value="ZF_RANBP2_2"/>
    <property type="match status" value="1"/>
</dbReference>
<gene>
    <name evidence="7" type="ORF">KC19_7G182200</name>
</gene>
<dbReference type="Proteomes" id="UP000822688">
    <property type="component" value="Chromosome 7"/>
</dbReference>
<dbReference type="SUPFAM" id="SSF90209">
    <property type="entry name" value="Ran binding protein zinc finger-like"/>
    <property type="match status" value="1"/>
</dbReference>
<feature type="region of interest" description="Disordered" evidence="5">
    <location>
        <begin position="427"/>
        <end position="473"/>
    </location>
</feature>
<evidence type="ECO:0000256" key="1">
    <source>
        <dbReference type="ARBA" id="ARBA00022723"/>
    </source>
</evidence>
<name>A0A8T0H7X9_CERPU</name>
<keyword evidence="2 4" id="KW-0863">Zinc-finger</keyword>
<evidence type="ECO:0000256" key="4">
    <source>
        <dbReference type="PROSITE-ProRule" id="PRU00322"/>
    </source>
</evidence>
<evidence type="ECO:0000259" key="6">
    <source>
        <dbReference type="PROSITE" id="PS50199"/>
    </source>
</evidence>
<dbReference type="OrthoDB" id="10684286at2759"/>
<dbReference type="InterPro" id="IPR036443">
    <property type="entry name" value="Znf_RanBP2_sf"/>
</dbReference>
<organism evidence="7 8">
    <name type="scientific">Ceratodon purpureus</name>
    <name type="common">Fire moss</name>
    <name type="synonym">Dicranum purpureum</name>
    <dbReference type="NCBI Taxonomy" id="3225"/>
    <lineage>
        <taxon>Eukaryota</taxon>
        <taxon>Viridiplantae</taxon>
        <taxon>Streptophyta</taxon>
        <taxon>Embryophyta</taxon>
        <taxon>Bryophyta</taxon>
        <taxon>Bryophytina</taxon>
        <taxon>Bryopsida</taxon>
        <taxon>Dicranidae</taxon>
        <taxon>Pseudoditrichales</taxon>
        <taxon>Ditrichaceae</taxon>
        <taxon>Ceratodon</taxon>
    </lineage>
</organism>
<dbReference type="SMART" id="SM00547">
    <property type="entry name" value="ZnF_RBZ"/>
    <property type="match status" value="1"/>
</dbReference>
<dbReference type="InterPro" id="IPR001876">
    <property type="entry name" value="Znf_RanBP2"/>
</dbReference>
<dbReference type="EMBL" id="CM026428">
    <property type="protein sequence ID" value="KAG0568046.1"/>
    <property type="molecule type" value="Genomic_DNA"/>
</dbReference>
<dbReference type="Gene3D" id="4.10.1060.10">
    <property type="entry name" value="Zinc finger, RanBP2-type"/>
    <property type="match status" value="1"/>
</dbReference>
<dbReference type="GO" id="GO:0008270">
    <property type="term" value="F:zinc ion binding"/>
    <property type="evidence" value="ECO:0007669"/>
    <property type="project" value="UniProtKB-KW"/>
</dbReference>
<dbReference type="PROSITE" id="PS01358">
    <property type="entry name" value="ZF_RANBP2_1"/>
    <property type="match status" value="1"/>
</dbReference>
<evidence type="ECO:0000313" key="8">
    <source>
        <dbReference type="Proteomes" id="UP000822688"/>
    </source>
</evidence>
<dbReference type="AlphaFoldDB" id="A0A8T0H7X9"/>
<keyword evidence="3" id="KW-0862">Zinc</keyword>
<evidence type="ECO:0000256" key="5">
    <source>
        <dbReference type="SAM" id="MobiDB-lite"/>
    </source>
</evidence>
<evidence type="ECO:0000256" key="2">
    <source>
        <dbReference type="ARBA" id="ARBA00022771"/>
    </source>
</evidence>
<proteinExistence type="predicted"/>
<dbReference type="Pfam" id="PF00641">
    <property type="entry name" value="Zn_ribbon_RanBP"/>
    <property type="match status" value="1"/>
</dbReference>
<evidence type="ECO:0000256" key="3">
    <source>
        <dbReference type="ARBA" id="ARBA00022833"/>
    </source>
</evidence>
<keyword evidence="8" id="KW-1185">Reference proteome</keyword>
<sequence>MLSRTTRTLRLHTALRRSHLPLLHLLLHADRAIDPVSRCDSAHFSCLVSAHSSRLGFTFRSLSTRALSPEVFWTREAGIQRSRSLISRSFYVASVRNQQHDRYGSACVDSSPEGSSQSDSSAVRLLQPAHLHSPLVADDFRSLVVRRKREVAILEAALEILETAPRDKRFEDLVRKHNIELEPFKVSVTQPEKRWKNPELLSELEEAYPKPVHGDLVAKSNIESEQATTVGRTLQTGGFSNVKNGIVENDFVDLEPAELTDSQQDRRWNTTQLPSSKVDSTLFGKLSLVDFPSQPDPNFERLQKKRRRQELMKEHERNSKIESLNFGAAAKSAVGGSKPKEEFPVDPLRPNASAFLEQADKKPYRSLADRLYEEQFGRPAPPGLKRTYPKGSFYDRCMKEKERKERDAAAAAAATAVPRVASLFPLRTVSSPSPRPTESAVSVSSQRNEGSDDPIRKDVISNDANQERKPGAWKCPECTYFNLATDKYCYRCQAERGENGRGDGRDSGRRPTRERARS</sequence>
<protein>
    <recommendedName>
        <fullName evidence="6">RanBP2-type domain-containing protein</fullName>
    </recommendedName>
</protein>
<comment type="caution">
    <text evidence="7">The sequence shown here is derived from an EMBL/GenBank/DDBJ whole genome shotgun (WGS) entry which is preliminary data.</text>
</comment>
<keyword evidence="1" id="KW-0479">Metal-binding</keyword>